<proteinExistence type="predicted"/>
<evidence type="ECO:0000313" key="1">
    <source>
        <dbReference type="EMBL" id="MEQ2310491.1"/>
    </source>
</evidence>
<accession>A0ABV0ZWX5</accession>
<gene>
    <name evidence="1" type="ORF">AMECASPLE_009449</name>
</gene>
<dbReference type="EMBL" id="JAHRIP010075764">
    <property type="protein sequence ID" value="MEQ2310491.1"/>
    <property type="molecule type" value="Genomic_DNA"/>
</dbReference>
<organism evidence="1 2">
    <name type="scientific">Ameca splendens</name>
    <dbReference type="NCBI Taxonomy" id="208324"/>
    <lineage>
        <taxon>Eukaryota</taxon>
        <taxon>Metazoa</taxon>
        <taxon>Chordata</taxon>
        <taxon>Craniata</taxon>
        <taxon>Vertebrata</taxon>
        <taxon>Euteleostomi</taxon>
        <taxon>Actinopterygii</taxon>
        <taxon>Neopterygii</taxon>
        <taxon>Teleostei</taxon>
        <taxon>Neoteleostei</taxon>
        <taxon>Acanthomorphata</taxon>
        <taxon>Ovalentaria</taxon>
        <taxon>Atherinomorphae</taxon>
        <taxon>Cyprinodontiformes</taxon>
        <taxon>Goodeidae</taxon>
        <taxon>Ameca</taxon>
    </lineage>
</organism>
<keyword evidence="2" id="KW-1185">Reference proteome</keyword>
<reference evidence="1 2" key="1">
    <citation type="submission" date="2021-06" db="EMBL/GenBank/DDBJ databases">
        <authorList>
            <person name="Palmer J.M."/>
        </authorList>
    </citation>
    <scope>NUCLEOTIDE SEQUENCE [LARGE SCALE GENOMIC DNA]</scope>
    <source>
        <strain evidence="1 2">AS_MEX2019</strain>
        <tissue evidence="1">Muscle</tissue>
    </source>
</reference>
<name>A0ABV0ZWX5_9TELE</name>
<evidence type="ECO:0000313" key="2">
    <source>
        <dbReference type="Proteomes" id="UP001469553"/>
    </source>
</evidence>
<comment type="caution">
    <text evidence="1">The sequence shown here is derived from an EMBL/GenBank/DDBJ whole genome shotgun (WGS) entry which is preliminary data.</text>
</comment>
<protein>
    <submittedName>
        <fullName evidence="1">Uncharacterized protein</fullName>
    </submittedName>
</protein>
<dbReference type="Proteomes" id="UP001469553">
    <property type="component" value="Unassembled WGS sequence"/>
</dbReference>
<sequence>MVKDDSYSLQDLMNIPVETVQSHCSIFAGKVWEVTANVKMTFCECDAGTAMSVCGDRCNPGPSSGYILLHLGWATVDNHEIDGGKNRKMKVCERCHTQGQGCYPELRVMRKT</sequence>